<dbReference type="OrthoDB" id="5881339at2759"/>
<reference evidence="3" key="1">
    <citation type="submission" date="2020-12" db="UniProtKB">
        <authorList>
            <consortium name="WormBaseParasite"/>
        </authorList>
    </citation>
    <scope>IDENTIFICATION</scope>
    <source>
        <strain evidence="3">MHco3</strain>
    </source>
</reference>
<dbReference type="OMA" id="WSNEWAN"/>
<feature type="chain" id="PRO_5029441282" evidence="1">
    <location>
        <begin position="18"/>
        <end position="135"/>
    </location>
</feature>
<dbReference type="AlphaFoldDB" id="A0A7I4YVM1"/>
<keyword evidence="1" id="KW-0732">Signal</keyword>
<accession>A0A7I4YVM1</accession>
<dbReference type="Proteomes" id="UP000025227">
    <property type="component" value="Unplaced"/>
</dbReference>
<proteinExistence type="predicted"/>
<protein>
    <submittedName>
        <fullName evidence="3">Peptidase_M13_N domain-containing protein</fullName>
    </submittedName>
</protein>
<evidence type="ECO:0000313" key="2">
    <source>
        <dbReference type="Proteomes" id="UP000025227"/>
    </source>
</evidence>
<keyword evidence="2" id="KW-1185">Reference proteome</keyword>
<organism evidence="2 3">
    <name type="scientific">Haemonchus contortus</name>
    <name type="common">Barber pole worm</name>
    <dbReference type="NCBI Taxonomy" id="6289"/>
    <lineage>
        <taxon>Eukaryota</taxon>
        <taxon>Metazoa</taxon>
        <taxon>Ecdysozoa</taxon>
        <taxon>Nematoda</taxon>
        <taxon>Chromadorea</taxon>
        <taxon>Rhabditida</taxon>
        <taxon>Rhabditina</taxon>
        <taxon>Rhabditomorpha</taxon>
        <taxon>Strongyloidea</taxon>
        <taxon>Trichostrongylidae</taxon>
        <taxon>Haemonchus</taxon>
    </lineage>
</organism>
<evidence type="ECO:0000313" key="3">
    <source>
        <dbReference type="WBParaSite" id="HCON_00150710-00001"/>
    </source>
</evidence>
<evidence type="ECO:0000256" key="1">
    <source>
        <dbReference type="SAM" id="SignalP"/>
    </source>
</evidence>
<dbReference type="WBParaSite" id="HCON_00150710-00001">
    <property type="protein sequence ID" value="HCON_00150710-00001"/>
    <property type="gene ID" value="HCON_00150710"/>
</dbReference>
<name>A0A7I4YVM1_HAECO</name>
<sequence length="135" mass="15328">MFLVFLVLVLIPQNVATQASKSPLPKEWKITFETLNMMYGDNLKWSDEWAKKALEYLKSPKSVKADVVIEGEQSFNEDDTQSPLQKLLAFLKPRFDKIEKDLERLPTGTIYGCNGVINKKGNKDSISAACLYKKP</sequence>
<feature type="signal peptide" evidence="1">
    <location>
        <begin position="1"/>
        <end position="17"/>
    </location>
</feature>